<proteinExistence type="predicted"/>
<organism evidence="3 4">
    <name type="scientific">Skermanella cutis</name>
    <dbReference type="NCBI Taxonomy" id="2775420"/>
    <lineage>
        <taxon>Bacteria</taxon>
        <taxon>Pseudomonadati</taxon>
        <taxon>Pseudomonadota</taxon>
        <taxon>Alphaproteobacteria</taxon>
        <taxon>Rhodospirillales</taxon>
        <taxon>Azospirillaceae</taxon>
        <taxon>Skermanella</taxon>
    </lineage>
</organism>
<feature type="compositionally biased region" description="Polar residues" evidence="1">
    <location>
        <begin position="35"/>
        <end position="44"/>
    </location>
</feature>
<keyword evidence="2" id="KW-0732">Signal</keyword>
<evidence type="ECO:0000256" key="1">
    <source>
        <dbReference type="SAM" id="MobiDB-lite"/>
    </source>
</evidence>
<evidence type="ECO:0000256" key="2">
    <source>
        <dbReference type="SAM" id="SignalP"/>
    </source>
</evidence>
<evidence type="ECO:0008006" key="5">
    <source>
        <dbReference type="Google" id="ProtNLM"/>
    </source>
</evidence>
<reference evidence="3" key="1">
    <citation type="submission" date="2021-02" db="EMBL/GenBank/DDBJ databases">
        <title>Skermanella TT6 skin isolate.</title>
        <authorList>
            <person name="Lee K."/>
            <person name="Ganzorig M."/>
        </authorList>
    </citation>
    <scope>NUCLEOTIDE SEQUENCE</scope>
    <source>
        <strain evidence="3">TT6</strain>
    </source>
</reference>
<name>A0ABX7B9B6_9PROT</name>
<keyword evidence="4" id="KW-1185">Reference proteome</keyword>
<dbReference type="EMBL" id="CP067420">
    <property type="protein sequence ID" value="QQP90974.1"/>
    <property type="molecule type" value="Genomic_DNA"/>
</dbReference>
<sequence>MSTLSHFAAGAILLLALAGCSDNMMGRSDPPATSPAGTSTNGLGTDQVVCPPGSQQPECLRPRTNPDD</sequence>
<evidence type="ECO:0000313" key="4">
    <source>
        <dbReference type="Proteomes" id="UP000595197"/>
    </source>
</evidence>
<feature type="chain" id="PRO_5046130249" description="Lipoprotein" evidence="2">
    <location>
        <begin position="19"/>
        <end position="68"/>
    </location>
</feature>
<dbReference type="Proteomes" id="UP000595197">
    <property type="component" value="Chromosome"/>
</dbReference>
<feature type="signal peptide" evidence="2">
    <location>
        <begin position="1"/>
        <end position="18"/>
    </location>
</feature>
<feature type="region of interest" description="Disordered" evidence="1">
    <location>
        <begin position="23"/>
        <end position="68"/>
    </location>
</feature>
<dbReference type="RefSeq" id="WP_201078419.1">
    <property type="nucleotide sequence ID" value="NZ_CP067420.1"/>
</dbReference>
<evidence type="ECO:0000313" key="3">
    <source>
        <dbReference type="EMBL" id="QQP90974.1"/>
    </source>
</evidence>
<gene>
    <name evidence="3" type="ORF">IGS68_07070</name>
</gene>
<protein>
    <recommendedName>
        <fullName evidence="5">Lipoprotein</fullName>
    </recommendedName>
</protein>
<accession>A0ABX7B9B6</accession>